<proteinExistence type="inferred from homology"/>
<evidence type="ECO:0000256" key="1">
    <source>
        <dbReference type="ARBA" id="ARBA00008396"/>
    </source>
</evidence>
<dbReference type="InterPro" id="IPR002942">
    <property type="entry name" value="S4_RNA-bd"/>
</dbReference>
<keyword evidence="8" id="KW-1185">Reference proteome</keyword>
<feature type="region of interest" description="Disordered" evidence="5">
    <location>
        <begin position="95"/>
        <end position="138"/>
    </location>
</feature>
<reference evidence="7 8" key="1">
    <citation type="submission" date="2016-11" db="EMBL/GenBank/DDBJ databases">
        <authorList>
            <person name="Jaros S."/>
            <person name="Januszkiewicz K."/>
            <person name="Wedrychowicz H."/>
        </authorList>
    </citation>
    <scope>NUCLEOTIDE SEQUENCE [LARGE SCALE GENOMIC DNA]</scope>
    <source>
        <strain evidence="7 8">DSM 16917</strain>
    </source>
</reference>
<evidence type="ECO:0000256" key="3">
    <source>
        <dbReference type="ARBA" id="ARBA00023125"/>
    </source>
</evidence>
<evidence type="ECO:0000256" key="4">
    <source>
        <dbReference type="PIRNR" id="PIRNR016821"/>
    </source>
</evidence>
<dbReference type="GO" id="GO:0034605">
    <property type="term" value="P:cellular response to heat"/>
    <property type="evidence" value="ECO:0007669"/>
    <property type="project" value="InterPro"/>
</dbReference>
<dbReference type="PIRSF" id="PIRSF016821">
    <property type="entry name" value="HSP15"/>
    <property type="match status" value="1"/>
</dbReference>
<dbReference type="CDD" id="cd00165">
    <property type="entry name" value="S4"/>
    <property type="match status" value="1"/>
</dbReference>
<evidence type="ECO:0000313" key="8">
    <source>
        <dbReference type="Proteomes" id="UP000184268"/>
    </source>
</evidence>
<keyword evidence="2 4" id="KW-0694">RNA-binding</keyword>
<dbReference type="NCBIfam" id="NF007673">
    <property type="entry name" value="PRK10348.1"/>
    <property type="match status" value="1"/>
</dbReference>
<accession>A0A1M5Z8Y2</accession>
<dbReference type="GO" id="GO:0003677">
    <property type="term" value="F:DNA binding"/>
    <property type="evidence" value="ECO:0007669"/>
    <property type="project" value="UniProtKB-KW"/>
</dbReference>
<evidence type="ECO:0000256" key="2">
    <source>
        <dbReference type="ARBA" id="ARBA00022884"/>
    </source>
</evidence>
<name>A0A1M5Z8Y2_9GAMM</name>
<dbReference type="AlphaFoldDB" id="A0A1M5Z8Y2"/>
<dbReference type="EMBL" id="FQXG01000010">
    <property type="protein sequence ID" value="SHI20681.1"/>
    <property type="molecule type" value="Genomic_DNA"/>
</dbReference>
<dbReference type="SMART" id="SM00363">
    <property type="entry name" value="S4"/>
    <property type="match status" value="1"/>
</dbReference>
<keyword evidence="7" id="KW-0346">Stress response</keyword>
<dbReference type="GO" id="GO:0043023">
    <property type="term" value="F:ribosomal large subunit binding"/>
    <property type="evidence" value="ECO:0007669"/>
    <property type="project" value="InterPro"/>
</dbReference>
<gene>
    <name evidence="7" type="ORF">SAMN02745129_0023</name>
</gene>
<evidence type="ECO:0000259" key="6">
    <source>
        <dbReference type="SMART" id="SM00363"/>
    </source>
</evidence>
<evidence type="ECO:0000256" key="5">
    <source>
        <dbReference type="SAM" id="MobiDB-lite"/>
    </source>
</evidence>
<organism evidence="7 8">
    <name type="scientific">Ferrimonas marina</name>
    <dbReference type="NCBI Taxonomy" id="299255"/>
    <lineage>
        <taxon>Bacteria</taxon>
        <taxon>Pseudomonadati</taxon>
        <taxon>Pseudomonadota</taxon>
        <taxon>Gammaproteobacteria</taxon>
        <taxon>Alteromonadales</taxon>
        <taxon>Ferrimonadaceae</taxon>
        <taxon>Ferrimonas</taxon>
    </lineage>
</organism>
<sequence length="138" mass="15992">MSKQRSNEQNVNGPQQVRLDKWLWAARFYKTRALAQEMIAGGKVHVNGQRTKPSRKVECGATLVLWQGFDEKEIVVEGLSEKRLSAPLAQALYRETERSQAKREERAEQRRLLADDGGARRPDKKQRRQLLKIKHQDD</sequence>
<dbReference type="RefSeq" id="WP_067661518.1">
    <property type="nucleotide sequence ID" value="NZ_FQXG01000010.1"/>
</dbReference>
<dbReference type="InterPro" id="IPR025708">
    <property type="entry name" value="HSP15"/>
</dbReference>
<protein>
    <recommendedName>
        <fullName evidence="4">Heat shock protein 15</fullName>
    </recommendedName>
</protein>
<dbReference type="GO" id="GO:0003727">
    <property type="term" value="F:single-stranded RNA binding"/>
    <property type="evidence" value="ECO:0007669"/>
    <property type="project" value="InterPro"/>
</dbReference>
<comment type="similarity">
    <text evidence="1 4">Belongs to the HSP15 family.</text>
</comment>
<dbReference type="OrthoDB" id="9797176at2"/>
<dbReference type="Gene3D" id="3.10.290.10">
    <property type="entry name" value="RNA-binding S4 domain"/>
    <property type="match status" value="1"/>
</dbReference>
<feature type="domain" description="RNA-binding S4" evidence="6">
    <location>
        <begin position="17"/>
        <end position="80"/>
    </location>
</feature>
<dbReference type="SUPFAM" id="SSF55174">
    <property type="entry name" value="Alpha-L RNA-binding motif"/>
    <property type="match status" value="1"/>
</dbReference>
<keyword evidence="3 4" id="KW-0238">DNA-binding</keyword>
<feature type="compositionally biased region" description="Basic residues" evidence="5">
    <location>
        <begin position="122"/>
        <end position="138"/>
    </location>
</feature>
<dbReference type="STRING" id="299255.SAMN02745129_0023"/>
<dbReference type="Proteomes" id="UP000184268">
    <property type="component" value="Unassembled WGS sequence"/>
</dbReference>
<dbReference type="PROSITE" id="PS50889">
    <property type="entry name" value="S4"/>
    <property type="match status" value="1"/>
</dbReference>
<evidence type="ECO:0000313" key="7">
    <source>
        <dbReference type="EMBL" id="SHI20681.1"/>
    </source>
</evidence>
<dbReference type="Pfam" id="PF01479">
    <property type="entry name" value="S4"/>
    <property type="match status" value="1"/>
</dbReference>
<feature type="compositionally biased region" description="Basic and acidic residues" evidence="5">
    <location>
        <begin position="95"/>
        <end position="121"/>
    </location>
</feature>
<dbReference type="InterPro" id="IPR036986">
    <property type="entry name" value="S4_RNA-bd_sf"/>
</dbReference>